<dbReference type="Proteomes" id="UP000241167">
    <property type="component" value="Unassembled WGS sequence"/>
</dbReference>
<gene>
    <name evidence="10" type="primary">tatA</name>
    <name evidence="12" type="ORF">C7I55_16275</name>
</gene>
<dbReference type="EMBL" id="PXYI01000005">
    <property type="protein sequence ID" value="PSJ38878.1"/>
    <property type="molecule type" value="Genomic_DNA"/>
</dbReference>
<comment type="caution">
    <text evidence="12">The sequence shown here is derived from an EMBL/GenBank/DDBJ whole genome shotgun (WGS) entry which is preliminary data.</text>
</comment>
<dbReference type="GO" id="GO:0033281">
    <property type="term" value="C:TAT protein transport complex"/>
    <property type="evidence" value="ECO:0007669"/>
    <property type="project" value="UniProtKB-UniRule"/>
</dbReference>
<feature type="region of interest" description="Disordered" evidence="11">
    <location>
        <begin position="43"/>
        <end position="87"/>
    </location>
</feature>
<dbReference type="GO" id="GO:0043953">
    <property type="term" value="P:protein transport by the Tat complex"/>
    <property type="evidence" value="ECO:0007669"/>
    <property type="project" value="UniProtKB-UniRule"/>
</dbReference>
<feature type="compositionally biased region" description="Pro residues" evidence="11">
    <location>
        <begin position="52"/>
        <end position="61"/>
    </location>
</feature>
<evidence type="ECO:0000256" key="11">
    <source>
        <dbReference type="SAM" id="MobiDB-lite"/>
    </source>
</evidence>
<keyword evidence="4" id="KW-0997">Cell inner membrane</keyword>
<dbReference type="NCBIfam" id="TIGR01411">
    <property type="entry name" value="tatAE"/>
    <property type="match status" value="1"/>
</dbReference>
<evidence type="ECO:0000256" key="1">
    <source>
        <dbReference type="ARBA" id="ARBA00004162"/>
    </source>
</evidence>
<dbReference type="Pfam" id="PF02416">
    <property type="entry name" value="TatA_B_E"/>
    <property type="match status" value="1"/>
</dbReference>
<evidence type="ECO:0000256" key="9">
    <source>
        <dbReference type="ARBA" id="ARBA00023136"/>
    </source>
</evidence>
<organism evidence="12 13">
    <name type="scientific">Allosphingosinicella deserti</name>
    <dbReference type="NCBI Taxonomy" id="2116704"/>
    <lineage>
        <taxon>Bacteria</taxon>
        <taxon>Pseudomonadati</taxon>
        <taxon>Pseudomonadota</taxon>
        <taxon>Alphaproteobacteria</taxon>
        <taxon>Sphingomonadales</taxon>
        <taxon>Sphingomonadaceae</taxon>
        <taxon>Allosphingosinicella</taxon>
    </lineage>
</organism>
<reference evidence="12 13" key="1">
    <citation type="submission" date="2018-03" db="EMBL/GenBank/DDBJ databases">
        <title>The draft genome of Sphingosinicella sp. GL-C-18.</title>
        <authorList>
            <person name="Liu L."/>
            <person name="Li L."/>
            <person name="Liang L."/>
            <person name="Zhang X."/>
            <person name="Wang T."/>
        </authorList>
    </citation>
    <scope>NUCLEOTIDE SEQUENCE [LARGE SCALE GENOMIC DNA]</scope>
    <source>
        <strain evidence="12 13">GL-C-18</strain>
    </source>
</reference>
<comment type="subcellular location">
    <subcellularLocation>
        <location evidence="1 10">Cell membrane</location>
        <topology evidence="1 10">Single-pass membrane protein</topology>
    </subcellularLocation>
</comment>
<proteinExistence type="inferred from homology"/>
<comment type="function">
    <text evidence="10">Part of the twin-arginine translocation (Tat) system that transports large folded proteins containing a characteristic twin-arginine motif in their signal peptide across membranes. TatA could form the protein-conducting channel of the Tat system.</text>
</comment>
<evidence type="ECO:0000256" key="7">
    <source>
        <dbReference type="ARBA" id="ARBA00022989"/>
    </source>
</evidence>
<dbReference type="GO" id="GO:0008320">
    <property type="term" value="F:protein transmembrane transporter activity"/>
    <property type="evidence" value="ECO:0007669"/>
    <property type="project" value="UniProtKB-UniRule"/>
</dbReference>
<keyword evidence="3 10" id="KW-1003">Cell membrane</keyword>
<evidence type="ECO:0000313" key="13">
    <source>
        <dbReference type="Proteomes" id="UP000241167"/>
    </source>
</evidence>
<dbReference type="HAMAP" id="MF_00236">
    <property type="entry name" value="TatA_E"/>
    <property type="match status" value="1"/>
</dbReference>
<keyword evidence="8 10" id="KW-0811">Translocation</keyword>
<keyword evidence="13" id="KW-1185">Reference proteome</keyword>
<dbReference type="Gene3D" id="1.20.5.3310">
    <property type="match status" value="1"/>
</dbReference>
<evidence type="ECO:0000256" key="4">
    <source>
        <dbReference type="ARBA" id="ARBA00022519"/>
    </source>
</evidence>
<comment type="similarity">
    <text evidence="10">Belongs to the TatA/E family.</text>
</comment>
<evidence type="ECO:0000256" key="8">
    <source>
        <dbReference type="ARBA" id="ARBA00023010"/>
    </source>
</evidence>
<comment type="subunit">
    <text evidence="10">The Tat system comprises two distinct complexes: a TatABC complex, containing multiple copies of TatA, TatB and TatC subunits, and a separate TatA complex, containing only TatA subunits. Substrates initially bind to the TatABC complex, which probably triggers association of the separate TatA complex to form the active translocon.</text>
</comment>
<protein>
    <recommendedName>
        <fullName evidence="10">Sec-independent protein translocase protein TatA</fullName>
    </recommendedName>
</protein>
<name>A0A2P7QLM7_9SPHN</name>
<evidence type="ECO:0000256" key="5">
    <source>
        <dbReference type="ARBA" id="ARBA00022692"/>
    </source>
</evidence>
<dbReference type="InterPro" id="IPR003369">
    <property type="entry name" value="TatA/B/E"/>
</dbReference>
<dbReference type="AlphaFoldDB" id="A0A2P7QLM7"/>
<keyword evidence="7 10" id="KW-1133">Transmembrane helix</keyword>
<dbReference type="RefSeq" id="WP_106514072.1">
    <property type="nucleotide sequence ID" value="NZ_PXYI01000005.1"/>
</dbReference>
<keyword evidence="6 10" id="KW-0653">Protein transport</keyword>
<keyword evidence="5 10" id="KW-0812">Transmembrane</keyword>
<sequence>MGGLSIWHWLIVGIIILLLFGKGRFSDMMGDVAKGLKSFKKGMSEDDDAARTPPPAAGPPPRLRDDTLEVPADRTRDLDGTSTRREP</sequence>
<dbReference type="InterPro" id="IPR006312">
    <property type="entry name" value="TatA/E"/>
</dbReference>
<evidence type="ECO:0000256" key="10">
    <source>
        <dbReference type="HAMAP-Rule" id="MF_00236"/>
    </source>
</evidence>
<evidence type="ECO:0000313" key="12">
    <source>
        <dbReference type="EMBL" id="PSJ38878.1"/>
    </source>
</evidence>
<evidence type="ECO:0000256" key="2">
    <source>
        <dbReference type="ARBA" id="ARBA00022448"/>
    </source>
</evidence>
<feature type="compositionally biased region" description="Basic and acidic residues" evidence="11">
    <location>
        <begin position="62"/>
        <end position="87"/>
    </location>
</feature>
<keyword evidence="2 10" id="KW-0813">Transport</keyword>
<evidence type="ECO:0000256" key="3">
    <source>
        <dbReference type="ARBA" id="ARBA00022475"/>
    </source>
</evidence>
<dbReference type="PANTHER" id="PTHR42982">
    <property type="entry name" value="SEC-INDEPENDENT PROTEIN TRANSLOCASE PROTEIN TATA"/>
    <property type="match status" value="1"/>
</dbReference>
<keyword evidence="9 10" id="KW-0472">Membrane</keyword>
<dbReference type="PANTHER" id="PTHR42982:SF1">
    <property type="entry name" value="SEC-INDEPENDENT PROTEIN TRANSLOCASE PROTEIN TATA"/>
    <property type="match status" value="1"/>
</dbReference>
<dbReference type="NCBIfam" id="NF001940">
    <property type="entry name" value="PRK00720.1"/>
    <property type="match status" value="1"/>
</dbReference>
<accession>A0A2P7QLM7</accession>
<feature type="transmembrane region" description="Helical" evidence="10">
    <location>
        <begin position="6"/>
        <end position="25"/>
    </location>
</feature>
<evidence type="ECO:0000256" key="6">
    <source>
        <dbReference type="ARBA" id="ARBA00022927"/>
    </source>
</evidence>